<protein>
    <submittedName>
        <fullName evidence="2">Uncharacterized protein</fullName>
    </submittedName>
</protein>
<proteinExistence type="predicted"/>
<gene>
    <name evidence="2" type="ORF">P245_04340</name>
</gene>
<feature type="region of interest" description="Disordered" evidence="1">
    <location>
        <begin position="26"/>
        <end position="46"/>
    </location>
</feature>
<evidence type="ECO:0000313" key="2">
    <source>
        <dbReference type="EMBL" id="KGG98690.1"/>
    </source>
</evidence>
<accession>A0A0E3BLT4</accession>
<reference evidence="2 3" key="1">
    <citation type="submission" date="2013-09" db="EMBL/GenBank/DDBJ databases">
        <title>High correlation between genotypes and phenotypes of environmental bacteria Comamonas testosteroni strains.</title>
        <authorList>
            <person name="Liu L."/>
            <person name="Zhu W."/>
            <person name="Xia X."/>
            <person name="Xu B."/>
            <person name="Luo M."/>
            <person name="Wang G."/>
        </authorList>
    </citation>
    <scope>NUCLEOTIDE SEQUENCE [LARGE SCALE GENOMIC DNA]</scope>
    <source>
        <strain evidence="2 3">JL14</strain>
    </source>
</reference>
<evidence type="ECO:0000256" key="1">
    <source>
        <dbReference type="SAM" id="MobiDB-lite"/>
    </source>
</evidence>
<dbReference type="AlphaFoldDB" id="A0A0E3BLT4"/>
<sequence length="46" mass="4370">MVGDGAQQPVDEAAGAVLPQKVLAADTGSAASPPQHEEVAVAAGAS</sequence>
<dbReference type="EMBL" id="AWTN01000016">
    <property type="protein sequence ID" value="KGG98690.1"/>
    <property type="molecule type" value="Genomic_DNA"/>
</dbReference>
<organism evidence="2 3">
    <name type="scientific">Comamonas thiooxydans</name>
    <dbReference type="NCBI Taxonomy" id="363952"/>
    <lineage>
        <taxon>Bacteria</taxon>
        <taxon>Pseudomonadati</taxon>
        <taxon>Pseudomonadota</taxon>
        <taxon>Betaproteobacteria</taxon>
        <taxon>Burkholderiales</taxon>
        <taxon>Comamonadaceae</taxon>
        <taxon>Comamonas</taxon>
    </lineage>
</organism>
<name>A0A0E3BLT4_9BURK</name>
<evidence type="ECO:0000313" key="3">
    <source>
        <dbReference type="Proteomes" id="UP000029567"/>
    </source>
</evidence>
<comment type="caution">
    <text evidence="2">The sequence shown here is derived from an EMBL/GenBank/DDBJ whole genome shotgun (WGS) entry which is preliminary data.</text>
</comment>
<dbReference type="Proteomes" id="UP000029567">
    <property type="component" value="Unassembled WGS sequence"/>
</dbReference>